<evidence type="ECO:0000256" key="8">
    <source>
        <dbReference type="ARBA" id="ARBA00023163"/>
    </source>
</evidence>
<dbReference type="Pfam" id="PF00097">
    <property type="entry name" value="zf-C3HC4"/>
    <property type="match status" value="1"/>
</dbReference>
<feature type="compositionally biased region" description="Polar residues" evidence="10">
    <location>
        <begin position="24"/>
        <end position="35"/>
    </location>
</feature>
<dbReference type="AlphaFoldDB" id="A0A8R1Y429"/>
<feature type="domain" description="RING-type" evidence="11">
    <location>
        <begin position="52"/>
        <end position="92"/>
    </location>
</feature>
<keyword evidence="5 9" id="KW-0863">Zinc-finger</keyword>
<protein>
    <recommendedName>
        <fullName evidence="2">RING-type E3 ubiquitin transferase</fullName>
        <ecNumber evidence="2">2.3.2.27</ecNumber>
    </recommendedName>
</protein>
<accession>A0A8R1Y429</accession>
<feature type="compositionally biased region" description="Acidic residues" evidence="10">
    <location>
        <begin position="463"/>
        <end position="473"/>
    </location>
</feature>
<evidence type="ECO:0000259" key="11">
    <source>
        <dbReference type="PROSITE" id="PS50089"/>
    </source>
</evidence>
<dbReference type="GO" id="GO:0006513">
    <property type="term" value="P:protein monoubiquitination"/>
    <property type="evidence" value="ECO:0007669"/>
    <property type="project" value="TreeGrafter"/>
</dbReference>
<dbReference type="InterPro" id="IPR018957">
    <property type="entry name" value="Znf_C3HC4_RING-type"/>
</dbReference>
<proteinExistence type="predicted"/>
<dbReference type="Pfam" id="PF26084">
    <property type="entry name" value="PWI_Topors"/>
    <property type="match status" value="1"/>
</dbReference>
<evidence type="ECO:0000313" key="13">
    <source>
        <dbReference type="Proteomes" id="UP000024404"/>
    </source>
</evidence>
<dbReference type="GO" id="GO:0000209">
    <property type="term" value="P:protein polyubiquitination"/>
    <property type="evidence" value="ECO:0007669"/>
    <property type="project" value="TreeGrafter"/>
</dbReference>
<dbReference type="Proteomes" id="UP000024404">
    <property type="component" value="Unassembled WGS sequence"/>
</dbReference>
<feature type="compositionally biased region" description="Polar residues" evidence="10">
    <location>
        <begin position="474"/>
        <end position="487"/>
    </location>
</feature>
<keyword evidence="6" id="KW-0862">Zinc</keyword>
<reference evidence="13" key="1">
    <citation type="submission" date="2013-10" db="EMBL/GenBank/DDBJ databases">
        <title>Genome sequencing of Onchocerca volvulus.</title>
        <authorList>
            <person name="Cotton J."/>
            <person name="Tsai J."/>
            <person name="Stanley E."/>
            <person name="Tracey A."/>
            <person name="Holroyd N."/>
            <person name="Lustigman S."/>
            <person name="Berriman M."/>
        </authorList>
    </citation>
    <scope>NUCLEOTIDE SEQUENCE</scope>
</reference>
<dbReference type="OMA" id="CITEWIK"/>
<dbReference type="SUPFAM" id="SSF57850">
    <property type="entry name" value="RING/U-box"/>
    <property type="match status" value="1"/>
</dbReference>
<keyword evidence="3" id="KW-0808">Transferase</keyword>
<dbReference type="PROSITE" id="PS50089">
    <property type="entry name" value="ZF_RING_2"/>
    <property type="match status" value="1"/>
</dbReference>
<feature type="region of interest" description="Disordered" evidence="10">
    <location>
        <begin position="443"/>
        <end position="493"/>
    </location>
</feature>
<organism evidence="12 13">
    <name type="scientific">Onchocerca volvulus</name>
    <dbReference type="NCBI Taxonomy" id="6282"/>
    <lineage>
        <taxon>Eukaryota</taxon>
        <taxon>Metazoa</taxon>
        <taxon>Ecdysozoa</taxon>
        <taxon>Nematoda</taxon>
        <taxon>Chromadorea</taxon>
        <taxon>Rhabditida</taxon>
        <taxon>Spirurina</taxon>
        <taxon>Spiruromorpha</taxon>
        <taxon>Filarioidea</taxon>
        <taxon>Onchocercidae</taxon>
        <taxon>Onchocerca</taxon>
    </lineage>
</organism>
<keyword evidence="13" id="KW-1185">Reference proteome</keyword>
<dbReference type="InterPro" id="IPR017907">
    <property type="entry name" value="Znf_RING_CS"/>
</dbReference>
<evidence type="ECO:0000256" key="2">
    <source>
        <dbReference type="ARBA" id="ARBA00012483"/>
    </source>
</evidence>
<dbReference type="Gene3D" id="3.30.40.10">
    <property type="entry name" value="Zinc/RING finger domain, C3HC4 (zinc finger)"/>
    <property type="match status" value="1"/>
</dbReference>
<dbReference type="InterPro" id="IPR001841">
    <property type="entry name" value="Znf_RING"/>
</dbReference>
<keyword evidence="8" id="KW-0804">Transcription</keyword>
<evidence type="ECO:0000256" key="9">
    <source>
        <dbReference type="PROSITE-ProRule" id="PRU00175"/>
    </source>
</evidence>
<comment type="catalytic activity">
    <reaction evidence="1">
        <text>S-ubiquitinyl-[E2 ubiquitin-conjugating enzyme]-L-cysteine + [acceptor protein]-L-lysine = [E2 ubiquitin-conjugating enzyme]-L-cysteine + N(6)-ubiquitinyl-[acceptor protein]-L-lysine.</text>
        <dbReference type="EC" id="2.3.2.27"/>
    </reaction>
</comment>
<dbReference type="InterPro" id="IPR013083">
    <property type="entry name" value="Znf_RING/FYVE/PHD"/>
</dbReference>
<dbReference type="EnsemblMetazoa" id="OVOC9852.1">
    <property type="protein sequence ID" value="OVOC9852.1"/>
    <property type="gene ID" value="WBGene00246661"/>
</dbReference>
<evidence type="ECO:0000256" key="4">
    <source>
        <dbReference type="ARBA" id="ARBA00022723"/>
    </source>
</evidence>
<name>A0A8R1Y429_ONCVO</name>
<evidence type="ECO:0000256" key="6">
    <source>
        <dbReference type="ARBA" id="ARBA00022833"/>
    </source>
</evidence>
<evidence type="ECO:0000256" key="7">
    <source>
        <dbReference type="ARBA" id="ARBA00023015"/>
    </source>
</evidence>
<dbReference type="GO" id="GO:0008270">
    <property type="term" value="F:zinc ion binding"/>
    <property type="evidence" value="ECO:0007669"/>
    <property type="project" value="UniProtKB-KW"/>
</dbReference>
<evidence type="ECO:0000256" key="10">
    <source>
        <dbReference type="SAM" id="MobiDB-lite"/>
    </source>
</evidence>
<dbReference type="PANTHER" id="PTHR46077:SF1">
    <property type="entry name" value="TOP1 BINDING ARGININE_SERINE RICH PROTEIN, E3 UBIQUITIN LIGASE"/>
    <property type="match status" value="1"/>
</dbReference>
<dbReference type="EMBL" id="CMVM020000299">
    <property type="status" value="NOT_ANNOTATED_CDS"/>
    <property type="molecule type" value="Genomic_DNA"/>
</dbReference>
<keyword evidence="4" id="KW-0479">Metal-binding</keyword>
<dbReference type="GO" id="GO:0061630">
    <property type="term" value="F:ubiquitin protein ligase activity"/>
    <property type="evidence" value="ECO:0007669"/>
    <property type="project" value="UniProtKB-EC"/>
</dbReference>
<dbReference type="InterPro" id="IPR058745">
    <property type="entry name" value="PWI_Topors"/>
</dbReference>
<dbReference type="PROSITE" id="PS00518">
    <property type="entry name" value="ZF_RING_1"/>
    <property type="match status" value="1"/>
</dbReference>
<dbReference type="EC" id="2.3.2.27" evidence="2"/>
<dbReference type="SMART" id="SM00184">
    <property type="entry name" value="RING"/>
    <property type="match status" value="1"/>
</dbReference>
<feature type="region of interest" description="Disordered" evidence="10">
    <location>
        <begin position="24"/>
        <end position="44"/>
    </location>
</feature>
<reference evidence="12" key="2">
    <citation type="submission" date="2022-06" db="UniProtKB">
        <authorList>
            <consortium name="EnsemblMetazoa"/>
        </authorList>
    </citation>
    <scope>IDENTIFICATION</scope>
</reference>
<evidence type="ECO:0000313" key="12">
    <source>
        <dbReference type="EnsemblMetazoa" id="OVOC9852.1"/>
    </source>
</evidence>
<keyword evidence="7" id="KW-0805">Transcription regulation</keyword>
<evidence type="ECO:0000256" key="5">
    <source>
        <dbReference type="ARBA" id="ARBA00022771"/>
    </source>
</evidence>
<sequence length="640" mass="74315">MQLSAIEQFENIMEECHAKNSNLSVLSSQQRPEGTSSDRGHDENMTNKAEKCSICLGVPMFNEASLDGCPHKYCYLCITEWIKLRPICPMCKRPVAKIIHQIKKDDNDVETIEEVTVEAIQRQAIRERIEADSVRPLTRERAELVRRIRHLQRLVRLHDHTFNERQRSEMLGGDNRRHEYVDRINRYQLLLDNWERPRREVISDPAFRVLVYELRLQRVPVVNTTSTGTRRNSISPQYFRENEINERTRISEFVQRELNAVVPGAHNLEYIVERVYDLAKIHQIMSPQFTSCLRKESSALVNFVDHFVELLYEFAVSGQEIDLFDQNSEYINRIEYRRRLTNMNLVLFGGNINDNDVQVELDGLHAPNRNQAAGRISTQDHFERMSPSHLHFVSAYTDALISLRRFLLILETTDEILPPNEENALGETIEGLVQAYVEYRHRRRNRRENSNQQNSGHSGEIILSDDDDDDEQDLSSTANRGSSTAISRNRRRFERLRRRRRSQRLMGLQLRHGTFDAFRHGYLSRMLLGIDRTRDTVNTLRGMLLERHRNISTTSFLNDAMTTNASSNSDAVIDLEESSTLGDDDVMVISESFEEMDNHRRNINNHDIVIDDDAAQEQDVIVDGNNSRNAINTSIILDDI</sequence>
<evidence type="ECO:0000256" key="1">
    <source>
        <dbReference type="ARBA" id="ARBA00000900"/>
    </source>
</evidence>
<evidence type="ECO:0000256" key="3">
    <source>
        <dbReference type="ARBA" id="ARBA00022679"/>
    </source>
</evidence>
<dbReference type="PANTHER" id="PTHR46077">
    <property type="entry name" value="E3 UBIQUITIN-PROTEIN LIGASE TOPORS"/>
    <property type="match status" value="1"/>
</dbReference>